<evidence type="ECO:0000256" key="7">
    <source>
        <dbReference type="RuleBase" id="RU363032"/>
    </source>
</evidence>
<dbReference type="Pfam" id="PF19300">
    <property type="entry name" value="BPD_transp_1_N"/>
    <property type="match status" value="1"/>
</dbReference>
<feature type="transmembrane region" description="Helical" evidence="7">
    <location>
        <begin position="97"/>
        <end position="120"/>
    </location>
</feature>
<dbReference type="InterPro" id="IPR000515">
    <property type="entry name" value="MetI-like"/>
</dbReference>
<dbReference type="Proteomes" id="UP001171902">
    <property type="component" value="Unassembled WGS sequence"/>
</dbReference>
<protein>
    <submittedName>
        <fullName evidence="10">ABC transporter permease</fullName>
    </submittedName>
</protein>
<dbReference type="PANTHER" id="PTHR43163:SF3">
    <property type="entry name" value="PEPTIDE ABC TRANSPORTER PERMEASE PROTEIN"/>
    <property type="match status" value="1"/>
</dbReference>
<feature type="transmembrane region" description="Helical" evidence="7">
    <location>
        <begin position="176"/>
        <end position="192"/>
    </location>
</feature>
<evidence type="ECO:0000259" key="9">
    <source>
        <dbReference type="PROSITE" id="PS50928"/>
    </source>
</evidence>
<dbReference type="RefSeq" id="WP_289958363.1">
    <property type="nucleotide sequence ID" value="NZ_JAUEMJ010000005.1"/>
</dbReference>
<dbReference type="EMBL" id="JAUEMJ010000005">
    <property type="protein sequence ID" value="MDN3241454.1"/>
    <property type="molecule type" value="Genomic_DNA"/>
</dbReference>
<evidence type="ECO:0000256" key="6">
    <source>
        <dbReference type="ARBA" id="ARBA00023136"/>
    </source>
</evidence>
<evidence type="ECO:0000256" key="3">
    <source>
        <dbReference type="ARBA" id="ARBA00022475"/>
    </source>
</evidence>
<keyword evidence="6 7" id="KW-0472">Membrane</keyword>
<organism evidence="10 12">
    <name type="scientific">Glycomyces tritici</name>
    <dbReference type="NCBI Taxonomy" id="2665176"/>
    <lineage>
        <taxon>Bacteria</taxon>
        <taxon>Bacillati</taxon>
        <taxon>Actinomycetota</taxon>
        <taxon>Actinomycetes</taxon>
        <taxon>Glycomycetales</taxon>
        <taxon>Glycomycetaceae</taxon>
        <taxon>Glycomyces</taxon>
    </lineage>
</organism>
<proteinExistence type="inferred from homology"/>
<keyword evidence="4 7" id="KW-0812">Transmembrane</keyword>
<comment type="caution">
    <text evidence="10">The sequence shown here is derived from an EMBL/GenBank/DDBJ whole genome shotgun (WGS) entry which is preliminary data.</text>
</comment>
<dbReference type="InterPro" id="IPR045621">
    <property type="entry name" value="BPD_transp_1_N"/>
</dbReference>
<keyword evidence="2 7" id="KW-0813">Transport</keyword>
<keyword evidence="5 7" id="KW-1133">Transmembrane helix</keyword>
<comment type="subcellular location">
    <subcellularLocation>
        <location evidence="1 7">Cell membrane</location>
        <topology evidence="1 7">Multi-pass membrane protein</topology>
    </subcellularLocation>
</comment>
<feature type="transmembrane region" description="Helical" evidence="7">
    <location>
        <begin position="132"/>
        <end position="156"/>
    </location>
</feature>
<keyword evidence="3" id="KW-1003">Cell membrane</keyword>
<evidence type="ECO:0000256" key="8">
    <source>
        <dbReference type="SAM" id="SignalP"/>
    </source>
</evidence>
<gene>
    <name evidence="10" type="ORF">QWI33_17155</name>
    <name evidence="11" type="ORF">QWI33_21155</name>
</gene>
<dbReference type="Gene3D" id="1.10.3720.10">
    <property type="entry name" value="MetI-like"/>
    <property type="match status" value="1"/>
</dbReference>
<evidence type="ECO:0000256" key="1">
    <source>
        <dbReference type="ARBA" id="ARBA00004651"/>
    </source>
</evidence>
<evidence type="ECO:0000313" key="12">
    <source>
        <dbReference type="Proteomes" id="UP001171902"/>
    </source>
</evidence>
<evidence type="ECO:0000256" key="5">
    <source>
        <dbReference type="ARBA" id="ARBA00022989"/>
    </source>
</evidence>
<dbReference type="Pfam" id="PF00528">
    <property type="entry name" value="BPD_transp_1"/>
    <property type="match status" value="1"/>
</dbReference>
<dbReference type="PROSITE" id="PS50928">
    <property type="entry name" value="ABC_TM1"/>
    <property type="match status" value="1"/>
</dbReference>
<comment type="similarity">
    <text evidence="7">Belongs to the binding-protein-dependent transport system permease family.</text>
</comment>
<evidence type="ECO:0000313" key="10">
    <source>
        <dbReference type="EMBL" id="MDN3241454.1"/>
    </source>
</evidence>
<feature type="transmembrane region" description="Helical" evidence="7">
    <location>
        <begin position="231"/>
        <end position="258"/>
    </location>
</feature>
<feature type="transmembrane region" description="Helical" evidence="7">
    <location>
        <begin position="278"/>
        <end position="304"/>
    </location>
</feature>
<dbReference type="EMBL" id="JAUEMJ010000007">
    <property type="protein sequence ID" value="MDN3242241.1"/>
    <property type="molecule type" value="Genomic_DNA"/>
</dbReference>
<dbReference type="CDD" id="cd06261">
    <property type="entry name" value="TM_PBP2"/>
    <property type="match status" value="1"/>
</dbReference>
<dbReference type="SUPFAM" id="SSF161098">
    <property type="entry name" value="MetI-like"/>
    <property type="match status" value="1"/>
</dbReference>
<name>A0ABT7YS52_9ACTN</name>
<reference evidence="10" key="1">
    <citation type="submission" date="2023-06" db="EMBL/GenBank/DDBJ databases">
        <title>Gycomyces niveus sp.nov., a novel actinomycete isolated from soil in Shouguang.</title>
        <authorList>
            <person name="Yang X."/>
            <person name="Zhao J."/>
        </authorList>
    </citation>
    <scope>NUCLEOTIDE SEQUENCE</scope>
    <source>
        <strain evidence="10">NEAU C2</strain>
    </source>
</reference>
<feature type="signal peptide" evidence="8">
    <location>
        <begin position="1"/>
        <end position="20"/>
    </location>
</feature>
<accession>A0ABT7YS52</accession>
<keyword evidence="12" id="KW-1185">Reference proteome</keyword>
<feature type="domain" description="ABC transmembrane type-1" evidence="9">
    <location>
        <begin position="93"/>
        <end position="301"/>
    </location>
</feature>
<evidence type="ECO:0000256" key="2">
    <source>
        <dbReference type="ARBA" id="ARBA00022448"/>
    </source>
</evidence>
<evidence type="ECO:0000313" key="11">
    <source>
        <dbReference type="EMBL" id="MDN3242241.1"/>
    </source>
</evidence>
<dbReference type="PANTHER" id="PTHR43163">
    <property type="entry name" value="DIPEPTIDE TRANSPORT SYSTEM PERMEASE PROTEIN DPPB-RELATED"/>
    <property type="match status" value="1"/>
</dbReference>
<sequence>MTRFLAALAVRAGLLLAVLAAVYAAADALPGDPVRLAMGPTAAPADVDARRESLGLDRPLPARFADWLSGLVQGDLGTTVRGQPINDLLGDRLASTALLTGLTFAFVLAIALAWAALWSARPKSRFARGSAVGTSILVATPEFVLGTLLVLVFALVLNLLPATTVVGADGRLDNPAMLVLPVLALGLPHAAWQTRVNRAAIAEAAAMPHVEQARLDGLPERHVVTRHILPLAAPTIAASLATMVGTLLAGAVVVETLFNYPGAGQLVAGSLESRDTTLLVSLTALCGVVVVAALITADAIRLWALRGRR</sequence>
<feature type="chain" id="PRO_5045032407" evidence="8">
    <location>
        <begin position="21"/>
        <end position="309"/>
    </location>
</feature>
<dbReference type="InterPro" id="IPR035906">
    <property type="entry name" value="MetI-like_sf"/>
</dbReference>
<keyword evidence="8" id="KW-0732">Signal</keyword>
<evidence type="ECO:0000256" key="4">
    <source>
        <dbReference type="ARBA" id="ARBA00022692"/>
    </source>
</evidence>